<dbReference type="AlphaFoldDB" id="A0AAD7L164"/>
<reference evidence="2" key="1">
    <citation type="journal article" date="2023" name="Science">
        <title>Elucidation of the pathway for biosynthesis of saponin adjuvants from the soapbark tree.</title>
        <authorList>
            <person name="Reed J."/>
            <person name="Orme A."/>
            <person name="El-Demerdash A."/>
            <person name="Owen C."/>
            <person name="Martin L.B.B."/>
            <person name="Misra R.C."/>
            <person name="Kikuchi S."/>
            <person name="Rejzek M."/>
            <person name="Martin A.C."/>
            <person name="Harkess A."/>
            <person name="Leebens-Mack J."/>
            <person name="Louveau T."/>
            <person name="Stephenson M.J."/>
            <person name="Osbourn A."/>
        </authorList>
    </citation>
    <scope>NUCLEOTIDE SEQUENCE</scope>
    <source>
        <strain evidence="2">S10</strain>
    </source>
</reference>
<dbReference type="KEGG" id="qsa:O6P43_029845"/>
<protein>
    <submittedName>
        <fullName evidence="2">Pituitary adenylate cyclase-activating polypeptide type I receptor like</fullName>
    </submittedName>
</protein>
<sequence>MGQAVELLDQGISIATKFHSHCSQTGRMRYHPPPANSENNPDYNHSLGGAIGSGGDLNTQMRYCVSFSLFTNWPYAVPPTTSKL</sequence>
<evidence type="ECO:0000313" key="2">
    <source>
        <dbReference type="EMBL" id="KAJ7949517.1"/>
    </source>
</evidence>
<dbReference type="EMBL" id="JARAOO010000012">
    <property type="protein sequence ID" value="KAJ7949517.1"/>
    <property type="molecule type" value="Genomic_DNA"/>
</dbReference>
<evidence type="ECO:0000313" key="3">
    <source>
        <dbReference type="Proteomes" id="UP001163823"/>
    </source>
</evidence>
<keyword evidence="3" id="KW-1185">Reference proteome</keyword>
<comment type="caution">
    <text evidence="2">The sequence shown here is derived from an EMBL/GenBank/DDBJ whole genome shotgun (WGS) entry which is preliminary data.</text>
</comment>
<feature type="region of interest" description="Disordered" evidence="1">
    <location>
        <begin position="24"/>
        <end position="47"/>
    </location>
</feature>
<dbReference type="Proteomes" id="UP001163823">
    <property type="component" value="Chromosome 12"/>
</dbReference>
<organism evidence="2 3">
    <name type="scientific">Quillaja saponaria</name>
    <name type="common">Soap bark tree</name>
    <dbReference type="NCBI Taxonomy" id="32244"/>
    <lineage>
        <taxon>Eukaryota</taxon>
        <taxon>Viridiplantae</taxon>
        <taxon>Streptophyta</taxon>
        <taxon>Embryophyta</taxon>
        <taxon>Tracheophyta</taxon>
        <taxon>Spermatophyta</taxon>
        <taxon>Magnoliopsida</taxon>
        <taxon>eudicotyledons</taxon>
        <taxon>Gunneridae</taxon>
        <taxon>Pentapetalae</taxon>
        <taxon>rosids</taxon>
        <taxon>fabids</taxon>
        <taxon>Fabales</taxon>
        <taxon>Quillajaceae</taxon>
        <taxon>Quillaja</taxon>
    </lineage>
</organism>
<dbReference type="PANTHER" id="PTHR33983:SF1">
    <property type="entry name" value="OS07G0185900 PROTEIN"/>
    <property type="match status" value="1"/>
</dbReference>
<proteinExistence type="predicted"/>
<dbReference type="PANTHER" id="PTHR33983">
    <property type="entry name" value="OS07G0185900 PROTEIN"/>
    <property type="match status" value="1"/>
</dbReference>
<evidence type="ECO:0000256" key="1">
    <source>
        <dbReference type="SAM" id="MobiDB-lite"/>
    </source>
</evidence>
<keyword evidence="2" id="KW-0675">Receptor</keyword>
<gene>
    <name evidence="2" type="ORF">O6P43_029845</name>
</gene>
<accession>A0AAD7L164</accession>
<name>A0AAD7L164_QUISA</name>